<keyword evidence="1" id="KW-0812">Transmembrane</keyword>
<evidence type="ECO:0008006" key="4">
    <source>
        <dbReference type="Google" id="ProtNLM"/>
    </source>
</evidence>
<evidence type="ECO:0000256" key="1">
    <source>
        <dbReference type="SAM" id="Phobius"/>
    </source>
</evidence>
<comment type="caution">
    <text evidence="2">The sequence shown here is derived from an EMBL/GenBank/DDBJ whole genome shotgun (WGS) entry which is preliminary data.</text>
</comment>
<reference evidence="2 3" key="1">
    <citation type="journal article" date="2015" name="Nature">
        <title>rRNA introns, odd ribosomes, and small enigmatic genomes across a large radiation of phyla.</title>
        <authorList>
            <person name="Brown C.T."/>
            <person name="Hug L.A."/>
            <person name="Thomas B.C."/>
            <person name="Sharon I."/>
            <person name="Castelle C.J."/>
            <person name="Singh A."/>
            <person name="Wilkins M.J."/>
            <person name="Williams K.H."/>
            <person name="Banfield J.F."/>
        </authorList>
    </citation>
    <scope>NUCLEOTIDE SEQUENCE [LARGE SCALE GENOMIC DNA]</scope>
</reference>
<gene>
    <name evidence="2" type="ORF">UX48_C0048G0010</name>
</gene>
<accession>A0A0G1PKY9</accession>
<dbReference type="AlphaFoldDB" id="A0A0G1PKY9"/>
<feature type="transmembrane region" description="Helical" evidence="1">
    <location>
        <begin position="39"/>
        <end position="59"/>
    </location>
</feature>
<dbReference type="Proteomes" id="UP000034067">
    <property type="component" value="Unassembled WGS sequence"/>
</dbReference>
<name>A0A0G1PKY9_9BACT</name>
<evidence type="ECO:0000313" key="2">
    <source>
        <dbReference type="EMBL" id="KKU33352.1"/>
    </source>
</evidence>
<keyword evidence="1" id="KW-1133">Transmembrane helix</keyword>
<proteinExistence type="predicted"/>
<protein>
    <recommendedName>
        <fullName evidence="4">Holin</fullName>
    </recommendedName>
</protein>
<sequence>MDPILSSTLLGILGGFVRALVGIAKYFEKNKNEKRIRFLYLAFSLFVAAVVGGVAGALAGMDWRLAIIAGYAGTDFIEGLYKIKKKQGLEI</sequence>
<keyword evidence="1" id="KW-0472">Membrane</keyword>
<organism evidence="2 3">
    <name type="scientific">Candidatus Azambacteria bacterium GW2011_GWB1_46_27</name>
    <dbReference type="NCBI Taxonomy" id="1618617"/>
    <lineage>
        <taxon>Bacteria</taxon>
        <taxon>Candidatus Azamiibacteriota</taxon>
    </lineage>
</organism>
<dbReference type="EMBL" id="LCMJ01000048">
    <property type="protein sequence ID" value="KKU33352.1"/>
    <property type="molecule type" value="Genomic_DNA"/>
</dbReference>
<evidence type="ECO:0000313" key="3">
    <source>
        <dbReference type="Proteomes" id="UP000034067"/>
    </source>
</evidence>
<feature type="transmembrane region" description="Helical" evidence="1">
    <location>
        <begin position="6"/>
        <end position="27"/>
    </location>
</feature>